<comment type="caution">
    <text evidence="1">The sequence shown here is derived from an EMBL/GenBank/DDBJ whole genome shotgun (WGS) entry which is preliminary data.</text>
</comment>
<accession>A0A7X6DL77</accession>
<gene>
    <name evidence="1" type="ORF">MNODULE_00475</name>
</gene>
<dbReference type="Proteomes" id="UP000534783">
    <property type="component" value="Unassembled WGS sequence"/>
</dbReference>
<keyword evidence="2" id="KW-1185">Reference proteome</keyword>
<name>A0A7X6DL77_9BACT</name>
<dbReference type="PROSITE" id="PS51257">
    <property type="entry name" value="PROKAR_LIPOPROTEIN"/>
    <property type="match status" value="1"/>
</dbReference>
<dbReference type="AlphaFoldDB" id="A0A7X6DL77"/>
<dbReference type="RefSeq" id="WP_168057544.1">
    <property type="nucleotide sequence ID" value="NZ_VTOW01000001.1"/>
</dbReference>
<protein>
    <submittedName>
        <fullName evidence="1">Uncharacterized protein</fullName>
    </submittedName>
</protein>
<sequence length="108" mass="11856">MEKFVRMKGGGLFLAGLLLMSVLSTGCAGKQRGDDFHPVEAARRADVSADAASYGHPFRLVAFVLHPVGVLLDYVIVRPIYYVASVAPSLFGYTAEDEAAFEKQRERY</sequence>
<reference evidence="1 2" key="1">
    <citation type="journal article" date="2020" name="Nature">
        <title>Bacterial chemolithoautotrophy via manganese oxidation.</title>
        <authorList>
            <person name="Yu H."/>
            <person name="Leadbetter J.R."/>
        </authorList>
    </citation>
    <scope>NUCLEOTIDE SEQUENCE [LARGE SCALE GENOMIC DNA]</scope>
    <source>
        <strain evidence="1 2">Mn-1</strain>
    </source>
</reference>
<organism evidence="1 2">
    <name type="scientific">Candidatus Manganitrophus noduliformans</name>
    <dbReference type="NCBI Taxonomy" id="2606439"/>
    <lineage>
        <taxon>Bacteria</taxon>
        <taxon>Pseudomonadati</taxon>
        <taxon>Nitrospirota</taxon>
        <taxon>Nitrospiria</taxon>
        <taxon>Candidatus Troglogloeales</taxon>
        <taxon>Candidatus Manganitrophaceae</taxon>
        <taxon>Candidatus Manganitrophus</taxon>
    </lineage>
</organism>
<dbReference type="EMBL" id="VTOW01000001">
    <property type="protein sequence ID" value="NKE69227.1"/>
    <property type="molecule type" value="Genomic_DNA"/>
</dbReference>
<evidence type="ECO:0000313" key="2">
    <source>
        <dbReference type="Proteomes" id="UP000534783"/>
    </source>
</evidence>
<evidence type="ECO:0000313" key="1">
    <source>
        <dbReference type="EMBL" id="NKE69227.1"/>
    </source>
</evidence>
<proteinExistence type="predicted"/>